<feature type="domain" description="Aminomethyltransferase C-terminal" evidence="1">
    <location>
        <begin position="54"/>
        <end position="100"/>
    </location>
</feature>
<protein>
    <recommendedName>
        <fullName evidence="1">Aminomethyltransferase C-terminal domain-containing protein</fullName>
    </recommendedName>
</protein>
<dbReference type="Proteomes" id="UP000271098">
    <property type="component" value="Unassembled WGS sequence"/>
</dbReference>
<dbReference type="Gene3D" id="3.30.1360.120">
    <property type="entry name" value="Probable tRNA modification gtpase trme, domain 1"/>
    <property type="match status" value="1"/>
</dbReference>
<organism evidence="2 3">
    <name type="scientific">Gongylonema pulchrum</name>
    <dbReference type="NCBI Taxonomy" id="637853"/>
    <lineage>
        <taxon>Eukaryota</taxon>
        <taxon>Metazoa</taxon>
        <taxon>Ecdysozoa</taxon>
        <taxon>Nematoda</taxon>
        <taxon>Chromadorea</taxon>
        <taxon>Rhabditida</taxon>
        <taxon>Spirurina</taxon>
        <taxon>Spiruromorpha</taxon>
        <taxon>Spiruroidea</taxon>
        <taxon>Gongylonematidae</taxon>
        <taxon>Gongylonema</taxon>
    </lineage>
</organism>
<evidence type="ECO:0000259" key="1">
    <source>
        <dbReference type="Pfam" id="PF08669"/>
    </source>
</evidence>
<dbReference type="InterPro" id="IPR013977">
    <property type="entry name" value="GcvT_C"/>
</dbReference>
<reference evidence="2 3" key="1">
    <citation type="submission" date="2018-11" db="EMBL/GenBank/DDBJ databases">
        <authorList>
            <consortium name="Pathogen Informatics"/>
        </authorList>
    </citation>
    <scope>NUCLEOTIDE SEQUENCE [LARGE SCALE GENOMIC DNA]</scope>
</reference>
<gene>
    <name evidence="2" type="ORF">GPUH_LOCUS7956</name>
</gene>
<sequence>MRQLRIEKFFVYWGQDIFPNVTPLECGRMYRVDFSKDFIGREALLEQKKAGIHKRFVQLLVQNHDLDSDPWPQGGELIYRYGAPVGRTTSAAYGYTLGCQV</sequence>
<dbReference type="Pfam" id="PF08669">
    <property type="entry name" value="GCV_T_C"/>
    <property type="match status" value="1"/>
</dbReference>
<accession>A0A3P6RAY4</accession>
<dbReference type="PANTHER" id="PTHR43757">
    <property type="entry name" value="AMINOMETHYLTRANSFERASE"/>
    <property type="match status" value="1"/>
</dbReference>
<dbReference type="SUPFAM" id="SSF103025">
    <property type="entry name" value="Folate-binding domain"/>
    <property type="match status" value="1"/>
</dbReference>
<dbReference type="GO" id="GO:0005739">
    <property type="term" value="C:mitochondrion"/>
    <property type="evidence" value="ECO:0007669"/>
    <property type="project" value="TreeGrafter"/>
</dbReference>
<dbReference type="InterPro" id="IPR029043">
    <property type="entry name" value="GcvT/YgfZ_C"/>
</dbReference>
<dbReference type="InterPro" id="IPR028896">
    <property type="entry name" value="GcvT/YgfZ/DmdA"/>
</dbReference>
<dbReference type="EMBL" id="UYRT01021902">
    <property type="protein sequence ID" value="VDK60252.1"/>
    <property type="molecule type" value="Genomic_DNA"/>
</dbReference>
<dbReference type="AlphaFoldDB" id="A0A3P6RAY4"/>
<dbReference type="PANTHER" id="PTHR43757:SF15">
    <property type="entry name" value="PYRUVATE DEHYDROGENASE PHOSPHATASE REGULATORY SUBUNIT, MITOCHONDRIAL-LIKE"/>
    <property type="match status" value="1"/>
</dbReference>
<name>A0A3P6RAY4_9BILA</name>
<keyword evidence="3" id="KW-1185">Reference proteome</keyword>
<dbReference type="Gene3D" id="2.40.30.110">
    <property type="entry name" value="Aminomethyltransferase beta-barrel domains"/>
    <property type="match status" value="1"/>
</dbReference>
<evidence type="ECO:0000313" key="3">
    <source>
        <dbReference type="Proteomes" id="UP000271098"/>
    </source>
</evidence>
<dbReference type="SUPFAM" id="SSF101790">
    <property type="entry name" value="Aminomethyltransferase beta-barrel domain"/>
    <property type="match status" value="1"/>
</dbReference>
<evidence type="ECO:0000313" key="2">
    <source>
        <dbReference type="EMBL" id="VDK60252.1"/>
    </source>
</evidence>
<dbReference type="InterPro" id="IPR027266">
    <property type="entry name" value="TrmE/GcvT-like"/>
</dbReference>
<proteinExistence type="predicted"/>
<dbReference type="OrthoDB" id="429143at2759"/>
<dbReference type="Gene3D" id="3.30.70.1400">
    <property type="entry name" value="Aminomethyltransferase beta-barrel domains"/>
    <property type="match status" value="1"/>
</dbReference>